<sequence>MKNTYMKTFITACAAVFAIIGVNNTMVEAITEDRNVNGDTLLELGQQDGVKAENGLSNDLILIDDILQIPEPQTSVLPMSTLKQKKVDQQIEPKEEIKEAETVEPAISLSNEEKDLFARLVEAEAKGEPYEGKVAVATVVLNRVESPEFPDTVTNVINEVVGNAYAFSPVQNGEINKPASDDSIRAVEEALTRKDRLQDCIFFYNPEIATDTWIRSREVVTTIGNHVFAK</sequence>
<organism evidence="3 4">
    <name type="scientific">Niallia oryzisoli</name>
    <dbReference type="NCBI Taxonomy" id="1737571"/>
    <lineage>
        <taxon>Bacteria</taxon>
        <taxon>Bacillati</taxon>
        <taxon>Bacillota</taxon>
        <taxon>Bacilli</taxon>
        <taxon>Bacillales</taxon>
        <taxon>Bacillaceae</taxon>
        <taxon>Niallia</taxon>
    </lineage>
</organism>
<feature type="domain" description="Cell wall hydrolase SleB" evidence="2">
    <location>
        <begin position="127"/>
        <end position="229"/>
    </location>
</feature>
<dbReference type="Gene3D" id="6.20.240.60">
    <property type="match status" value="1"/>
</dbReference>
<evidence type="ECO:0000259" key="2">
    <source>
        <dbReference type="Pfam" id="PF07486"/>
    </source>
</evidence>
<evidence type="ECO:0000313" key="3">
    <source>
        <dbReference type="EMBL" id="WVX83725.1"/>
    </source>
</evidence>
<dbReference type="EMBL" id="CP137640">
    <property type="protein sequence ID" value="WVX83725.1"/>
    <property type="molecule type" value="Genomic_DNA"/>
</dbReference>
<dbReference type="InterPro" id="IPR042047">
    <property type="entry name" value="SleB_dom1"/>
</dbReference>
<keyword evidence="4" id="KW-1185">Reference proteome</keyword>
<gene>
    <name evidence="3" type="ORF">R4Z09_12415</name>
</gene>
<evidence type="ECO:0000256" key="1">
    <source>
        <dbReference type="SAM" id="SignalP"/>
    </source>
</evidence>
<dbReference type="GO" id="GO:0016787">
    <property type="term" value="F:hydrolase activity"/>
    <property type="evidence" value="ECO:0007669"/>
    <property type="project" value="UniProtKB-KW"/>
</dbReference>
<protein>
    <submittedName>
        <fullName evidence="3">Cell wall hydrolase</fullName>
    </submittedName>
</protein>
<dbReference type="Gene3D" id="1.10.10.2520">
    <property type="entry name" value="Cell wall hydrolase SleB, domain 1"/>
    <property type="match status" value="1"/>
</dbReference>
<dbReference type="Proteomes" id="UP001357223">
    <property type="component" value="Chromosome"/>
</dbReference>
<dbReference type="Pfam" id="PF07486">
    <property type="entry name" value="Hydrolase_2"/>
    <property type="match status" value="1"/>
</dbReference>
<proteinExistence type="predicted"/>
<reference evidence="3 4" key="1">
    <citation type="submission" date="2023-10" db="EMBL/GenBank/DDBJ databases">
        <title>Niallia locisalis sp.nov. isolated from a salt pond sample.</title>
        <authorList>
            <person name="Li X.-J."/>
            <person name="Dong L."/>
        </authorList>
    </citation>
    <scope>NUCLEOTIDE SEQUENCE [LARGE SCALE GENOMIC DNA]</scope>
    <source>
        <strain evidence="3 4">DSM 29761</strain>
    </source>
</reference>
<name>A0ABZ2CMB7_9BACI</name>
<keyword evidence="3" id="KW-0378">Hydrolase</keyword>
<feature type="chain" id="PRO_5046409857" evidence="1">
    <location>
        <begin position="19"/>
        <end position="230"/>
    </location>
</feature>
<feature type="signal peptide" evidence="1">
    <location>
        <begin position="1"/>
        <end position="18"/>
    </location>
</feature>
<keyword evidence="1" id="KW-0732">Signal</keyword>
<dbReference type="RefSeq" id="WP_338452600.1">
    <property type="nucleotide sequence ID" value="NZ_CP137640.1"/>
</dbReference>
<dbReference type="InterPro" id="IPR011105">
    <property type="entry name" value="Cell_wall_hydrolase_SleB"/>
</dbReference>
<accession>A0ABZ2CMB7</accession>
<evidence type="ECO:0000313" key="4">
    <source>
        <dbReference type="Proteomes" id="UP001357223"/>
    </source>
</evidence>